<dbReference type="Pfam" id="PF02836">
    <property type="entry name" value="Glyco_hydro_2_C"/>
    <property type="match status" value="1"/>
</dbReference>
<sequence length="263" mass="29534">TFIQFDGIYKNSDVWINGQHLGKRWYGYVSFHYDLTPHIRWDGPNVLAVRVDNSSQTCRWYSGSGIYRHVWLTIVDKLHVGHWGTCVATPSVSADLATVRIKTLIRNEYDKLKPCTLTTEIIAADGRTVATSRSIEHIPAGGEFEFIQSLQLSQPTLWSVDTPTLHFAKTTVKTANKVVDDYVTPFGIRTTEWDSDYGLSINGQHVLLKGVCIHHDLGCLGAAFHNRALERRLEVLKSMGCNAIRTSHNPPAPELLDMCDRLG</sequence>
<dbReference type="InterPro" id="IPR006103">
    <property type="entry name" value="Glyco_hydro_2_cat"/>
</dbReference>
<dbReference type="Gene3D" id="2.60.120.260">
    <property type="entry name" value="Galactose-binding domain-like"/>
    <property type="match status" value="1"/>
</dbReference>
<keyword evidence="2" id="KW-0378">Hydrolase</keyword>
<evidence type="ECO:0000256" key="2">
    <source>
        <dbReference type="ARBA" id="ARBA00022801"/>
    </source>
</evidence>
<gene>
    <name evidence="6" type="ORF">S01H1_46949</name>
</gene>
<dbReference type="InterPro" id="IPR036156">
    <property type="entry name" value="Beta-gal/glucu_dom_sf"/>
</dbReference>
<evidence type="ECO:0000313" key="6">
    <source>
        <dbReference type="EMBL" id="GAG17695.1"/>
    </source>
</evidence>
<organism evidence="6">
    <name type="scientific">marine sediment metagenome</name>
    <dbReference type="NCBI Taxonomy" id="412755"/>
    <lineage>
        <taxon>unclassified sequences</taxon>
        <taxon>metagenomes</taxon>
        <taxon>ecological metagenomes</taxon>
    </lineage>
</organism>
<protein>
    <recommendedName>
        <fullName evidence="7">Glycoside hydrolase family 2 immunoglobulin-like beta-sandwich domain-containing protein</fullName>
    </recommendedName>
</protein>
<evidence type="ECO:0000256" key="3">
    <source>
        <dbReference type="ARBA" id="ARBA00023295"/>
    </source>
</evidence>
<dbReference type="PANTHER" id="PTHR42732:SF1">
    <property type="entry name" value="BETA-MANNOSIDASE"/>
    <property type="match status" value="1"/>
</dbReference>
<feature type="domain" description="Glycoside hydrolase family 2 catalytic" evidence="5">
    <location>
        <begin position="199"/>
        <end position="263"/>
    </location>
</feature>
<dbReference type="PANTHER" id="PTHR42732">
    <property type="entry name" value="BETA-GALACTOSIDASE"/>
    <property type="match status" value="1"/>
</dbReference>
<dbReference type="EMBL" id="BARS01030081">
    <property type="protein sequence ID" value="GAG17695.1"/>
    <property type="molecule type" value="Genomic_DNA"/>
</dbReference>
<dbReference type="SUPFAM" id="SSF51445">
    <property type="entry name" value="(Trans)glycosidases"/>
    <property type="match status" value="1"/>
</dbReference>
<dbReference type="Pfam" id="PF00703">
    <property type="entry name" value="Glyco_hydro_2"/>
    <property type="match status" value="1"/>
</dbReference>
<reference evidence="6" key="1">
    <citation type="journal article" date="2014" name="Front. Microbiol.">
        <title>High frequency of phylogenetically diverse reductive dehalogenase-homologous genes in deep subseafloor sedimentary metagenomes.</title>
        <authorList>
            <person name="Kawai M."/>
            <person name="Futagami T."/>
            <person name="Toyoda A."/>
            <person name="Takaki Y."/>
            <person name="Nishi S."/>
            <person name="Hori S."/>
            <person name="Arai W."/>
            <person name="Tsubouchi T."/>
            <person name="Morono Y."/>
            <person name="Uchiyama I."/>
            <person name="Ito T."/>
            <person name="Fujiyama A."/>
            <person name="Inagaki F."/>
            <person name="Takami H."/>
        </authorList>
    </citation>
    <scope>NUCLEOTIDE SEQUENCE</scope>
    <source>
        <strain evidence="6">Expedition CK06-06</strain>
    </source>
</reference>
<evidence type="ECO:0000259" key="5">
    <source>
        <dbReference type="Pfam" id="PF02836"/>
    </source>
</evidence>
<dbReference type="InterPro" id="IPR008979">
    <property type="entry name" value="Galactose-bd-like_sf"/>
</dbReference>
<dbReference type="GO" id="GO:0005975">
    <property type="term" value="P:carbohydrate metabolic process"/>
    <property type="evidence" value="ECO:0007669"/>
    <property type="project" value="InterPro"/>
</dbReference>
<dbReference type="GO" id="GO:0004553">
    <property type="term" value="F:hydrolase activity, hydrolyzing O-glycosyl compounds"/>
    <property type="evidence" value="ECO:0007669"/>
    <property type="project" value="InterPro"/>
</dbReference>
<dbReference type="InterPro" id="IPR006102">
    <property type="entry name" value="Ig-like_GH2"/>
</dbReference>
<dbReference type="Gene3D" id="2.60.40.10">
    <property type="entry name" value="Immunoglobulins"/>
    <property type="match status" value="1"/>
</dbReference>
<dbReference type="SUPFAM" id="SSF49303">
    <property type="entry name" value="beta-Galactosidase/glucuronidase domain"/>
    <property type="match status" value="1"/>
</dbReference>
<feature type="non-terminal residue" evidence="6">
    <location>
        <position position="263"/>
    </location>
</feature>
<dbReference type="AlphaFoldDB" id="X0VHD6"/>
<feature type="domain" description="Glycoside hydrolase family 2 immunoglobulin-like beta-sandwich" evidence="4">
    <location>
        <begin position="88"/>
        <end position="189"/>
    </location>
</feature>
<dbReference type="SUPFAM" id="SSF49785">
    <property type="entry name" value="Galactose-binding domain-like"/>
    <property type="match status" value="1"/>
</dbReference>
<proteinExistence type="inferred from homology"/>
<dbReference type="Gene3D" id="3.20.20.80">
    <property type="entry name" value="Glycosidases"/>
    <property type="match status" value="1"/>
</dbReference>
<dbReference type="InterPro" id="IPR051913">
    <property type="entry name" value="GH2_Domain-Containing"/>
</dbReference>
<dbReference type="PRINTS" id="PR00132">
    <property type="entry name" value="GLHYDRLASE2"/>
</dbReference>
<name>X0VHD6_9ZZZZ</name>
<keyword evidence="3" id="KW-0326">Glycosidase</keyword>
<comment type="caution">
    <text evidence="6">The sequence shown here is derived from an EMBL/GenBank/DDBJ whole genome shotgun (WGS) entry which is preliminary data.</text>
</comment>
<evidence type="ECO:0000256" key="1">
    <source>
        <dbReference type="ARBA" id="ARBA00007401"/>
    </source>
</evidence>
<comment type="similarity">
    <text evidence="1">Belongs to the glycosyl hydrolase 2 family.</text>
</comment>
<evidence type="ECO:0008006" key="7">
    <source>
        <dbReference type="Google" id="ProtNLM"/>
    </source>
</evidence>
<dbReference type="InterPro" id="IPR013783">
    <property type="entry name" value="Ig-like_fold"/>
</dbReference>
<evidence type="ECO:0000259" key="4">
    <source>
        <dbReference type="Pfam" id="PF00703"/>
    </source>
</evidence>
<dbReference type="InterPro" id="IPR017853">
    <property type="entry name" value="GH"/>
</dbReference>
<feature type="non-terminal residue" evidence="6">
    <location>
        <position position="1"/>
    </location>
</feature>
<dbReference type="InterPro" id="IPR006101">
    <property type="entry name" value="Glyco_hydro_2"/>
</dbReference>
<accession>X0VHD6</accession>